<reference evidence="2" key="1">
    <citation type="submission" date="2018-11" db="EMBL/GenBank/DDBJ databases">
        <authorList>
            <person name="Alioto T."/>
            <person name="Alioto T."/>
        </authorList>
    </citation>
    <scope>NUCLEOTIDE SEQUENCE</scope>
</reference>
<gene>
    <name evidence="2" type="ORF">MGAL_10B086059</name>
</gene>
<dbReference type="InterPro" id="IPR031569">
    <property type="entry name" value="ApeC"/>
</dbReference>
<proteinExistence type="predicted"/>
<dbReference type="Proteomes" id="UP000596742">
    <property type="component" value="Unassembled WGS sequence"/>
</dbReference>
<comment type="caution">
    <text evidence="2">The sequence shown here is derived from an EMBL/GenBank/DDBJ whole genome shotgun (WGS) entry which is preliminary data.</text>
</comment>
<evidence type="ECO:0000313" key="3">
    <source>
        <dbReference type="Proteomes" id="UP000596742"/>
    </source>
</evidence>
<accession>A0A8B6GZ24</accession>
<evidence type="ECO:0000259" key="1">
    <source>
        <dbReference type="Pfam" id="PF16977"/>
    </source>
</evidence>
<evidence type="ECO:0000313" key="2">
    <source>
        <dbReference type="EMBL" id="VDI70999.1"/>
    </source>
</evidence>
<keyword evidence="3" id="KW-1185">Reference proteome</keyword>
<dbReference type="PANTHER" id="PTHR19324">
    <property type="entry name" value="PERFORIN-LIKE PROTEIN 1"/>
    <property type="match status" value="1"/>
</dbReference>
<dbReference type="Pfam" id="PF16977">
    <property type="entry name" value="ApeC"/>
    <property type="match status" value="1"/>
</dbReference>
<feature type="domain" description="Apextrin C-terminal" evidence="1">
    <location>
        <begin position="4"/>
        <end position="194"/>
    </location>
</feature>
<sequence length="195" mass="21239">MGTTSGCPVTTWKTGQITQDTEGNNVLSVITNAVHLKGTITTSEITTEFCMKQGEAVAEQPPWPRGSYCILKSGDCPLGFSAGYITWDDEDVTNSNSAVGDLPDGEFTVDHTTIFYCCRNDSSTTSPMVLPTAAPFVLFKKGTTCQAVNGMTVVEEWVFWETEGINNNDAFGGSYPSMERITPDIGIKLFFCYYS</sequence>
<dbReference type="OrthoDB" id="5954510at2759"/>
<name>A0A8B6GZ24_MYTGA</name>
<dbReference type="AlphaFoldDB" id="A0A8B6GZ24"/>
<dbReference type="PANTHER" id="PTHR19324:SF33">
    <property type="entry name" value="MUCIN-5AC"/>
    <property type="match status" value="1"/>
</dbReference>
<organism evidence="2 3">
    <name type="scientific">Mytilus galloprovincialis</name>
    <name type="common">Mediterranean mussel</name>
    <dbReference type="NCBI Taxonomy" id="29158"/>
    <lineage>
        <taxon>Eukaryota</taxon>
        <taxon>Metazoa</taxon>
        <taxon>Spiralia</taxon>
        <taxon>Lophotrochozoa</taxon>
        <taxon>Mollusca</taxon>
        <taxon>Bivalvia</taxon>
        <taxon>Autobranchia</taxon>
        <taxon>Pteriomorphia</taxon>
        <taxon>Mytilida</taxon>
        <taxon>Mytiloidea</taxon>
        <taxon>Mytilidae</taxon>
        <taxon>Mytilinae</taxon>
        <taxon>Mytilus</taxon>
    </lineage>
</organism>
<protein>
    <recommendedName>
        <fullName evidence="1">Apextrin C-terminal domain-containing protein</fullName>
    </recommendedName>
</protein>
<dbReference type="EMBL" id="UYJE01009188">
    <property type="protein sequence ID" value="VDI70999.1"/>
    <property type="molecule type" value="Genomic_DNA"/>
</dbReference>